<dbReference type="AlphaFoldDB" id="A0A2W4DBM0"/>
<evidence type="ECO:0000313" key="3">
    <source>
        <dbReference type="EMBL" id="PZM14364.1"/>
    </source>
</evidence>
<name>A0A2W4DBM0_9HYPH</name>
<feature type="domain" description="Transposase IS701-like DDE" evidence="2">
    <location>
        <begin position="52"/>
        <end position="185"/>
    </location>
</feature>
<dbReference type="Proteomes" id="UP000248925">
    <property type="component" value="Unassembled WGS sequence"/>
</dbReference>
<evidence type="ECO:0000259" key="2">
    <source>
        <dbReference type="Pfam" id="PF13546"/>
    </source>
</evidence>
<dbReference type="EMBL" id="PCDP01000034">
    <property type="protein sequence ID" value="PZM14364.1"/>
    <property type="molecule type" value="Genomic_DNA"/>
</dbReference>
<sequence length="210" mass="22617">MSQEGHAFGRRRAAILRPTRQAGQLPGRGQPLDRQRRGELADSVPAVSAGDLANDPERRRKAKNPDNVVFQTKPAIALDQIRAAQASGVAPGVVLADAGYGADGAFRTGLSVLGLAYAVGVQPTLSVWRPGDGPLPPKPWRGKGPTSLMRRSPEHSPVSAKALAQELPQDVCRRSKARLRQGSRPPLRRGACVHDHLDPRRFHFAFDPSA</sequence>
<comment type="caution">
    <text evidence="3">The sequence shown here is derived from an EMBL/GenBank/DDBJ whole genome shotgun (WGS) entry which is preliminary data.</text>
</comment>
<dbReference type="InterPro" id="IPR039365">
    <property type="entry name" value="IS701-like"/>
</dbReference>
<feature type="region of interest" description="Disordered" evidence="1">
    <location>
        <begin position="130"/>
        <end position="155"/>
    </location>
</feature>
<evidence type="ECO:0000313" key="4">
    <source>
        <dbReference type="Proteomes" id="UP000248925"/>
    </source>
</evidence>
<dbReference type="InterPro" id="IPR038721">
    <property type="entry name" value="IS701-like_DDE_dom"/>
</dbReference>
<evidence type="ECO:0000256" key="1">
    <source>
        <dbReference type="SAM" id="MobiDB-lite"/>
    </source>
</evidence>
<dbReference type="PANTHER" id="PTHR33627:SF1">
    <property type="entry name" value="TRANSPOSASE"/>
    <property type="match status" value="1"/>
</dbReference>
<feature type="compositionally biased region" description="Basic and acidic residues" evidence="1">
    <location>
        <begin position="31"/>
        <end position="40"/>
    </location>
</feature>
<keyword evidence="4" id="KW-1185">Reference proteome</keyword>
<dbReference type="Pfam" id="PF13546">
    <property type="entry name" value="DDE_5"/>
    <property type="match status" value="1"/>
</dbReference>
<proteinExistence type="predicted"/>
<dbReference type="OrthoDB" id="583339at2"/>
<gene>
    <name evidence="3" type="ORF">CPY51_11315</name>
</gene>
<organism evidence="3 4">
    <name type="scientific">Rhizobium tubonense</name>
    <dbReference type="NCBI Taxonomy" id="484088"/>
    <lineage>
        <taxon>Bacteria</taxon>
        <taxon>Pseudomonadati</taxon>
        <taxon>Pseudomonadota</taxon>
        <taxon>Alphaproteobacteria</taxon>
        <taxon>Hyphomicrobiales</taxon>
        <taxon>Rhizobiaceae</taxon>
        <taxon>Rhizobium/Agrobacterium group</taxon>
        <taxon>Rhizobium</taxon>
    </lineage>
</organism>
<reference evidence="3 4" key="1">
    <citation type="journal article" date="2018" name="Sci. Rep.">
        <title>Rhizobium tumorigenes sp. nov., a novel plant tumorigenic bacterium isolated from cane gall tumors on thornless blackberry.</title>
        <authorList>
            <person name="Kuzmanovi N."/>
            <person name="Smalla K."/>
            <person name="Gronow S."/>
            <person name="PuBawska J."/>
        </authorList>
    </citation>
    <scope>NUCLEOTIDE SEQUENCE [LARGE SCALE GENOMIC DNA]</scope>
    <source>
        <strain evidence="3 4">CCBAU 85046</strain>
    </source>
</reference>
<feature type="region of interest" description="Disordered" evidence="1">
    <location>
        <begin position="1"/>
        <end position="67"/>
    </location>
</feature>
<accession>A0A2W4DBM0</accession>
<dbReference type="PANTHER" id="PTHR33627">
    <property type="entry name" value="TRANSPOSASE"/>
    <property type="match status" value="1"/>
</dbReference>
<protein>
    <recommendedName>
        <fullName evidence="2">Transposase IS701-like DDE domain-containing protein</fullName>
    </recommendedName>
</protein>